<keyword evidence="8" id="KW-1185">Reference proteome</keyword>
<dbReference type="Proteomes" id="UP001632038">
    <property type="component" value="Unassembled WGS sequence"/>
</dbReference>
<dbReference type="PROSITE" id="PS50089">
    <property type="entry name" value="ZF_RING_2"/>
    <property type="match status" value="1"/>
</dbReference>
<dbReference type="InterPro" id="IPR013083">
    <property type="entry name" value="Znf_RING/FYVE/PHD"/>
</dbReference>
<dbReference type="GO" id="GO:0008270">
    <property type="term" value="F:zinc ion binding"/>
    <property type="evidence" value="ECO:0007669"/>
    <property type="project" value="UniProtKB-KW"/>
</dbReference>
<comment type="caution">
    <text evidence="7">The sequence shown here is derived from an EMBL/GenBank/DDBJ whole genome shotgun (WGS) entry which is preliminary data.</text>
</comment>
<keyword evidence="2 4" id="KW-0863">Zinc-finger</keyword>
<evidence type="ECO:0000259" key="6">
    <source>
        <dbReference type="PROSITE" id="PS50089"/>
    </source>
</evidence>
<sequence length="244" mass="27629">MDFLGKMKGVTNSEKIAEQVPHESSIHNFAPQNVVPGFQSHGLQLLSNTALLAAVEADDHNSITRQIENQRAEVDQIFASHHDSLRRRMEGALHRGAEEEASKALIEKDRELEAKYARAIKLEKKVNQYKKDIDWYKRELNYLETTIRSYKLSLDEETNRERRYAAYNAAKVLVKDDAESSFSDRGLVKPVRLVCKVCDRRMATVVVFPCRHACACTGCVEAVKMCPACGAQKVSTIELRLPHD</sequence>
<gene>
    <name evidence="7" type="ORF">CASFOL_006775</name>
</gene>
<dbReference type="Gene3D" id="3.30.40.10">
    <property type="entry name" value="Zinc/RING finger domain, C3HC4 (zinc finger)"/>
    <property type="match status" value="1"/>
</dbReference>
<keyword evidence="5" id="KW-0175">Coiled coil</keyword>
<evidence type="ECO:0000256" key="2">
    <source>
        <dbReference type="ARBA" id="ARBA00022771"/>
    </source>
</evidence>
<protein>
    <recommendedName>
        <fullName evidence="6">RING-type domain-containing protein</fullName>
    </recommendedName>
</protein>
<dbReference type="EMBL" id="JAVIJP010000007">
    <property type="protein sequence ID" value="KAL3650372.1"/>
    <property type="molecule type" value="Genomic_DNA"/>
</dbReference>
<evidence type="ECO:0000256" key="4">
    <source>
        <dbReference type="PROSITE-ProRule" id="PRU00175"/>
    </source>
</evidence>
<keyword evidence="3" id="KW-0862">Zinc</keyword>
<dbReference type="PANTHER" id="PTHR42647">
    <property type="entry name" value="SBP (S-RIBONUCLEASE BINDING PROTEIN) FAMILY PROTEIN"/>
    <property type="match status" value="1"/>
</dbReference>
<proteinExistence type="predicted"/>
<keyword evidence="1" id="KW-0479">Metal-binding</keyword>
<evidence type="ECO:0000256" key="5">
    <source>
        <dbReference type="SAM" id="Coils"/>
    </source>
</evidence>
<evidence type="ECO:0000313" key="7">
    <source>
        <dbReference type="EMBL" id="KAL3650372.1"/>
    </source>
</evidence>
<evidence type="ECO:0000256" key="1">
    <source>
        <dbReference type="ARBA" id="ARBA00022723"/>
    </source>
</evidence>
<organism evidence="7 8">
    <name type="scientific">Castilleja foliolosa</name>
    <dbReference type="NCBI Taxonomy" id="1961234"/>
    <lineage>
        <taxon>Eukaryota</taxon>
        <taxon>Viridiplantae</taxon>
        <taxon>Streptophyta</taxon>
        <taxon>Embryophyta</taxon>
        <taxon>Tracheophyta</taxon>
        <taxon>Spermatophyta</taxon>
        <taxon>Magnoliopsida</taxon>
        <taxon>eudicotyledons</taxon>
        <taxon>Gunneridae</taxon>
        <taxon>Pentapetalae</taxon>
        <taxon>asterids</taxon>
        <taxon>lamiids</taxon>
        <taxon>Lamiales</taxon>
        <taxon>Orobanchaceae</taxon>
        <taxon>Pedicularideae</taxon>
        <taxon>Castillejinae</taxon>
        <taxon>Castilleja</taxon>
    </lineage>
</organism>
<dbReference type="AlphaFoldDB" id="A0ABD3E877"/>
<feature type="coiled-coil region" evidence="5">
    <location>
        <begin position="112"/>
        <end position="139"/>
    </location>
</feature>
<dbReference type="Pfam" id="PF13920">
    <property type="entry name" value="zf-C3HC4_3"/>
    <property type="match status" value="1"/>
</dbReference>
<evidence type="ECO:0000313" key="8">
    <source>
        <dbReference type="Proteomes" id="UP001632038"/>
    </source>
</evidence>
<reference evidence="8" key="1">
    <citation type="journal article" date="2024" name="IScience">
        <title>Strigolactones Initiate the Formation of Haustorium-like Structures in Castilleja.</title>
        <authorList>
            <person name="Buerger M."/>
            <person name="Peterson D."/>
            <person name="Chory J."/>
        </authorList>
    </citation>
    <scope>NUCLEOTIDE SEQUENCE [LARGE SCALE GENOMIC DNA]</scope>
</reference>
<dbReference type="InterPro" id="IPR001841">
    <property type="entry name" value="Znf_RING"/>
</dbReference>
<evidence type="ECO:0000256" key="3">
    <source>
        <dbReference type="ARBA" id="ARBA00022833"/>
    </source>
</evidence>
<dbReference type="PANTHER" id="PTHR42647:SF5">
    <property type="entry name" value="SBP (S-RIBONUCLEASE BINDING PROTEIN) FAMILY PROTEIN"/>
    <property type="match status" value="1"/>
</dbReference>
<name>A0ABD3E877_9LAMI</name>
<accession>A0ABD3E877</accession>
<feature type="domain" description="RING-type" evidence="6">
    <location>
        <begin position="195"/>
        <end position="229"/>
    </location>
</feature>